<dbReference type="RefSeq" id="WP_249769927.1">
    <property type="nucleotide sequence ID" value="NZ_CP097332.1"/>
</dbReference>
<dbReference type="InterPro" id="IPR011032">
    <property type="entry name" value="GroES-like_sf"/>
</dbReference>
<keyword evidence="4" id="KW-1185">Reference proteome</keyword>
<proteinExistence type="predicted"/>
<dbReference type="SUPFAM" id="SSF50129">
    <property type="entry name" value="GroES-like"/>
    <property type="match status" value="1"/>
</dbReference>
<feature type="domain" description="Enoyl reductase (ER)" evidence="2">
    <location>
        <begin position="4"/>
        <end position="325"/>
    </location>
</feature>
<accession>A0ABY4QX56</accession>
<dbReference type="Proteomes" id="UP001056336">
    <property type="component" value="Chromosome"/>
</dbReference>
<sequence>MKAFALSDFDAPPSVVDLPRPVPAAGQVLVRVHATSVNPVDLLISSGFFRTVQEYRFPAVFGRDLAGVVEQVGAGVTRFAVGDAVYGFVKRDYIGDGTFAEYVVVPEDMFIGPAPLGLELASAGVLAQGGITALECVDAVVSGPGDVVLVNGATGGVGVYAIQIAAACGAEVIATARTYEQQTLARSLGAKHVIDWSAGDLVEQVRALVPAGVHGFIDLVKHVDSARIGENEAEAHALVARLCRGLLREGGRAASVTNGGVPELLGDIPCANVHSSPTPESIARLTALVEAGQVVAPVYATYRFAELAAAFDLLAAGPALGKISVILEPGSQA</sequence>
<dbReference type="InterPro" id="IPR013149">
    <property type="entry name" value="ADH-like_C"/>
</dbReference>
<dbReference type="Gene3D" id="3.90.180.10">
    <property type="entry name" value="Medium-chain alcohol dehydrogenases, catalytic domain"/>
    <property type="match status" value="1"/>
</dbReference>
<reference evidence="3" key="1">
    <citation type="journal article" date="2018" name="Int. J. Syst. Evol. Microbiol.">
        <title>Jatrophihabitans telluris sp. nov., isolated from sediment soil of lava forest wetlands and the emended description of the genus Jatrophihabitans.</title>
        <authorList>
            <person name="Lee K.C."/>
            <person name="Suh M.K."/>
            <person name="Eom M.K."/>
            <person name="Kim K.K."/>
            <person name="Kim J.S."/>
            <person name="Kim D.S."/>
            <person name="Ko S.H."/>
            <person name="Shin Y.K."/>
            <person name="Lee J.S."/>
        </authorList>
    </citation>
    <scope>NUCLEOTIDE SEQUENCE</scope>
    <source>
        <strain evidence="3">N237</strain>
    </source>
</reference>
<dbReference type="PANTHER" id="PTHR44154">
    <property type="entry name" value="QUINONE OXIDOREDUCTASE"/>
    <property type="match status" value="1"/>
</dbReference>
<dbReference type="EMBL" id="CP097332">
    <property type="protein sequence ID" value="UQX87406.1"/>
    <property type="molecule type" value="Genomic_DNA"/>
</dbReference>
<evidence type="ECO:0000313" key="4">
    <source>
        <dbReference type="Proteomes" id="UP001056336"/>
    </source>
</evidence>
<evidence type="ECO:0000256" key="1">
    <source>
        <dbReference type="ARBA" id="ARBA00022857"/>
    </source>
</evidence>
<reference evidence="3" key="2">
    <citation type="submission" date="2022-05" db="EMBL/GenBank/DDBJ databases">
        <authorList>
            <person name="Kim J.-S."/>
            <person name="Lee K."/>
            <person name="Suh M."/>
            <person name="Eom M."/>
            <person name="Kim J.-S."/>
            <person name="Kim D.-S."/>
            <person name="Ko S.-H."/>
            <person name="Shin Y."/>
            <person name="Lee J.-S."/>
        </authorList>
    </citation>
    <scope>NUCLEOTIDE SEQUENCE</scope>
    <source>
        <strain evidence="3">N237</strain>
    </source>
</reference>
<organism evidence="3 4">
    <name type="scientific">Jatrophihabitans telluris</name>
    <dbReference type="NCBI Taxonomy" id="2038343"/>
    <lineage>
        <taxon>Bacteria</taxon>
        <taxon>Bacillati</taxon>
        <taxon>Actinomycetota</taxon>
        <taxon>Actinomycetes</taxon>
        <taxon>Jatrophihabitantales</taxon>
        <taxon>Jatrophihabitantaceae</taxon>
        <taxon>Jatrophihabitans</taxon>
    </lineage>
</organism>
<dbReference type="SUPFAM" id="SSF51735">
    <property type="entry name" value="NAD(P)-binding Rossmann-fold domains"/>
    <property type="match status" value="1"/>
</dbReference>
<protein>
    <submittedName>
        <fullName evidence="3">NADP-dependent oxidoreductase</fullName>
    </submittedName>
</protein>
<dbReference type="Gene3D" id="3.40.50.720">
    <property type="entry name" value="NAD(P)-binding Rossmann-like Domain"/>
    <property type="match status" value="1"/>
</dbReference>
<dbReference type="PANTHER" id="PTHR44154:SF1">
    <property type="entry name" value="QUINONE OXIDOREDUCTASE"/>
    <property type="match status" value="1"/>
</dbReference>
<dbReference type="InterPro" id="IPR020843">
    <property type="entry name" value="ER"/>
</dbReference>
<keyword evidence="1" id="KW-0521">NADP</keyword>
<evidence type="ECO:0000313" key="3">
    <source>
        <dbReference type="EMBL" id="UQX87406.1"/>
    </source>
</evidence>
<dbReference type="Pfam" id="PF08240">
    <property type="entry name" value="ADH_N"/>
    <property type="match status" value="1"/>
</dbReference>
<dbReference type="InterPro" id="IPR051603">
    <property type="entry name" value="Zinc-ADH_QOR/CCCR"/>
</dbReference>
<gene>
    <name evidence="3" type="ORF">M6D93_13990</name>
</gene>
<name>A0ABY4QX56_9ACTN</name>
<dbReference type="CDD" id="cd05289">
    <property type="entry name" value="MDR_like_2"/>
    <property type="match status" value="1"/>
</dbReference>
<dbReference type="SMART" id="SM00829">
    <property type="entry name" value="PKS_ER"/>
    <property type="match status" value="1"/>
</dbReference>
<dbReference type="Pfam" id="PF00107">
    <property type="entry name" value="ADH_zinc_N"/>
    <property type="match status" value="1"/>
</dbReference>
<dbReference type="InterPro" id="IPR013154">
    <property type="entry name" value="ADH-like_N"/>
</dbReference>
<dbReference type="InterPro" id="IPR036291">
    <property type="entry name" value="NAD(P)-bd_dom_sf"/>
</dbReference>
<evidence type="ECO:0000259" key="2">
    <source>
        <dbReference type="SMART" id="SM00829"/>
    </source>
</evidence>